<dbReference type="GO" id="GO:0003677">
    <property type="term" value="F:DNA binding"/>
    <property type="evidence" value="ECO:0007669"/>
    <property type="project" value="UniProtKB-UniRule"/>
</dbReference>
<dbReference type="Pfam" id="PF17946">
    <property type="entry name" value="RecC_C"/>
    <property type="match status" value="1"/>
</dbReference>
<dbReference type="RefSeq" id="WP_066112960.1">
    <property type="nucleotide sequence ID" value="NZ_CP103875.1"/>
</dbReference>
<comment type="similarity">
    <text evidence="10">Belongs to the RecC family.</text>
</comment>
<evidence type="ECO:0000256" key="2">
    <source>
        <dbReference type="ARBA" id="ARBA00022741"/>
    </source>
</evidence>
<keyword evidence="9 10" id="KW-0234">DNA repair</keyword>
<dbReference type="Gene3D" id="1.10.10.160">
    <property type="match status" value="1"/>
</dbReference>
<keyword evidence="1 10" id="KW-0540">Nuclease</keyword>
<evidence type="ECO:0000256" key="9">
    <source>
        <dbReference type="ARBA" id="ARBA00023204"/>
    </source>
</evidence>
<dbReference type="PIRSF" id="PIRSF000980">
    <property type="entry name" value="RecC"/>
    <property type="match status" value="1"/>
</dbReference>
<gene>
    <name evidence="10" type="primary">recC</name>
    <name evidence="12" type="ORF">QV09_04290</name>
</gene>
<sequence>MFTVYYANQLEYQKDLLIRLLEVQPLTDPFASNIILVQSPGMAQWLQIQLADHFGIAANFTFPMPSTFIWQLYKESIPSAGEKNLFGKENLVWRLMRIIPQTLDLPEFTSLRHYLGEQFTPLKLFQLAEKIADLFDQYLVYRPDWIKQWEAGEQQSLQHQIAQQITHRYQAILPTIMQDLSWQAILWQKLINDMQQEHQQDMIWHRASLYQQYLDLLANGHKPKYLPKRVCVFGISALPSMFLTVLHALSEHTDIHLFFNSPSRYYWGDIIDHRYLEKLKLKQLKQNSDDQQVVKTIYDESLTVGHPLLASWGKLGRDFLYSLTQLEPNEIELYVEPKGDSLLQQIQRSILELTYAQNESSRLHYQTGDTSLSFHACHSPMREVEVLHDNLLAMFAADPNLTPKDIVVMVADVDRYTPYIQAVFSQYRFEDKRHIPFAISDRKITESDVVIATFLQFLTFKESLFSVEMVLSLLDVACIRQRFSIELEELSQIREWAIQSGIRFGLYKQDAEDVPNYNAWQNGIERMLLGYALKNEQGVWQDNVGFDYSEGLQGKIAGKVAHFIEALQEWYQQLQQPLDIEQWRQTLLICIERFFEVPESRTVVAILKQAVHQILDTALESNYQETLDAEIISELLQAKLNEQENSVHFLMGQLNFCTLLPMRAIPFKVICLLGMNEGDFPRQLATNSFDVMQYQPQKGDRVRREDDSYLFLEALLSAREKLYISYVGYSVVDNTEYQPSILVSQLLDYLGENLTEPTQIAELKFSYPATIFSVNNFLEPHFSYAKEWARVAELQIAAKNIEPFVTELKQSVTDETVKVIALDDLIRFVVAPQRYFFEQKLGVFLNQNNENVAERETFALDNLAQYQLKERLLQYDYASWNDEFEKAKREGVLPRAGFAFLQQAALEETCAALWNVVADYHTMPAESLKIEIHLDIDGENILLQGQIDQLYQGQYVGWRVGRIREQEQISLWLAHLLLQIAGEQQNSCFYGLESGKVTTLNFRPLEREEALRQLEVYIRDFLQAQQQISLVPTFRLEQFSKLFADENSDEETLRYELSQIDEQNKQYQYWQRLLLQTPSLNYQQIRASFINWFEKMFACVERGNSF</sequence>
<evidence type="ECO:0000256" key="1">
    <source>
        <dbReference type="ARBA" id="ARBA00022722"/>
    </source>
</evidence>
<dbReference type="NCBIfam" id="TIGR01450">
    <property type="entry name" value="recC"/>
    <property type="match status" value="1"/>
</dbReference>
<dbReference type="PANTHER" id="PTHR30591:SF1">
    <property type="entry name" value="RECBCD ENZYME SUBUNIT RECC"/>
    <property type="match status" value="1"/>
</dbReference>
<dbReference type="GO" id="GO:0009338">
    <property type="term" value="C:exodeoxyribonuclease V complex"/>
    <property type="evidence" value="ECO:0007669"/>
    <property type="project" value="InterPro"/>
</dbReference>
<accession>A0AB36E3G5</accession>
<organism evidence="12 13">
    <name type="scientific">Gallibacterium salpingitidis</name>
    <dbReference type="NCBI Taxonomy" id="505341"/>
    <lineage>
        <taxon>Bacteria</taxon>
        <taxon>Pseudomonadati</taxon>
        <taxon>Pseudomonadota</taxon>
        <taxon>Gammaproteobacteria</taxon>
        <taxon>Pasteurellales</taxon>
        <taxon>Pasteurellaceae</taxon>
        <taxon>Gallibacterium</taxon>
    </lineage>
</organism>
<proteinExistence type="inferred from homology"/>
<comment type="subunit">
    <text evidence="10">Heterotrimer of RecB, RecC and RecD. All subunits contribute to DNA-binding.</text>
</comment>
<evidence type="ECO:0000313" key="12">
    <source>
        <dbReference type="EMBL" id="OBX10817.1"/>
    </source>
</evidence>
<dbReference type="Gene3D" id="3.40.50.10930">
    <property type="match status" value="1"/>
</dbReference>
<evidence type="ECO:0000313" key="13">
    <source>
        <dbReference type="Proteomes" id="UP000092527"/>
    </source>
</evidence>
<dbReference type="Proteomes" id="UP000092527">
    <property type="component" value="Unassembled WGS sequence"/>
</dbReference>
<dbReference type="SUPFAM" id="SSF52540">
    <property type="entry name" value="P-loop containing nucleoside triphosphate hydrolases"/>
    <property type="match status" value="2"/>
</dbReference>
<keyword evidence="7 10" id="KW-0067">ATP-binding</keyword>
<keyword evidence="2 10" id="KW-0547">Nucleotide-binding</keyword>
<keyword evidence="6 10" id="KW-0269">Exonuclease</keyword>
<dbReference type="InterPro" id="IPR041500">
    <property type="entry name" value="RecC_C"/>
</dbReference>
<evidence type="ECO:0000256" key="6">
    <source>
        <dbReference type="ARBA" id="ARBA00022839"/>
    </source>
</evidence>
<dbReference type="PANTHER" id="PTHR30591">
    <property type="entry name" value="RECBCD ENZYME SUBUNIT RECC"/>
    <property type="match status" value="1"/>
</dbReference>
<dbReference type="InterPro" id="IPR013986">
    <property type="entry name" value="DExx_box_DNA_helicase_dom_sf"/>
</dbReference>
<evidence type="ECO:0000256" key="10">
    <source>
        <dbReference type="HAMAP-Rule" id="MF_01486"/>
    </source>
</evidence>
<keyword evidence="4 10" id="KW-0378">Hydrolase</keyword>
<keyword evidence="5 10" id="KW-0347">Helicase</keyword>
<dbReference type="AlphaFoldDB" id="A0AB36E3G5"/>
<evidence type="ECO:0000256" key="5">
    <source>
        <dbReference type="ARBA" id="ARBA00022806"/>
    </source>
</evidence>
<comment type="miscellaneous">
    <text evidence="10">In the RecBCD complex, RecB has a slow 3'-5' helicase, an exonuclease activity and loads RecA onto ssDNA, RecD has a fast 5'-3' helicase activity, while RecC stimulates the ATPase and processivity of the RecB helicase and contributes to recognition of the Chi site.</text>
</comment>
<keyword evidence="3 10" id="KW-0227">DNA damage</keyword>
<dbReference type="Pfam" id="PF04257">
    <property type="entry name" value="Exonuc_V_gamma"/>
    <property type="match status" value="1"/>
</dbReference>
<reference evidence="12 13" key="1">
    <citation type="submission" date="2014-11" db="EMBL/GenBank/DDBJ databases">
        <title>Pan-genome of Gallibacterium spp.</title>
        <authorList>
            <person name="Kudirkiene E."/>
            <person name="Bojesen A.M."/>
        </authorList>
    </citation>
    <scope>NUCLEOTIDE SEQUENCE [LARGE SCALE GENOMIC DNA]</scope>
    <source>
        <strain evidence="12 13">18469/18</strain>
    </source>
</reference>
<protein>
    <recommendedName>
        <fullName evidence="10">RecBCD enzyme subunit RecC</fullName>
    </recommendedName>
    <alternativeName>
        <fullName evidence="10">Exonuclease V subunit RecC</fullName>
        <shortName evidence="10">ExoV subunit RecC</shortName>
    </alternativeName>
    <alternativeName>
        <fullName evidence="10">Helicase/nuclease RecBCD subunit RecC</fullName>
    </alternativeName>
</protein>
<dbReference type="GO" id="GO:0005524">
    <property type="term" value="F:ATP binding"/>
    <property type="evidence" value="ECO:0007669"/>
    <property type="project" value="UniProtKB-UniRule"/>
</dbReference>
<comment type="caution">
    <text evidence="12">The sequence shown here is derived from an EMBL/GenBank/DDBJ whole genome shotgun (WGS) entry which is preliminary data.</text>
</comment>
<dbReference type="GO" id="GO:0008854">
    <property type="term" value="F:exodeoxyribonuclease V activity"/>
    <property type="evidence" value="ECO:0007669"/>
    <property type="project" value="InterPro"/>
</dbReference>
<dbReference type="Gene3D" id="3.40.50.300">
    <property type="entry name" value="P-loop containing nucleotide triphosphate hydrolases"/>
    <property type="match status" value="2"/>
</dbReference>
<dbReference type="HAMAP" id="MF_01486">
    <property type="entry name" value="RecC"/>
    <property type="match status" value="1"/>
</dbReference>
<dbReference type="EMBL" id="JTJU01000021">
    <property type="protein sequence ID" value="OBX10817.1"/>
    <property type="molecule type" value="Genomic_DNA"/>
</dbReference>
<evidence type="ECO:0000259" key="11">
    <source>
        <dbReference type="Pfam" id="PF17946"/>
    </source>
</evidence>
<evidence type="ECO:0000256" key="4">
    <source>
        <dbReference type="ARBA" id="ARBA00022801"/>
    </source>
</evidence>
<dbReference type="GO" id="GO:0000724">
    <property type="term" value="P:double-strand break repair via homologous recombination"/>
    <property type="evidence" value="ECO:0007669"/>
    <property type="project" value="UniProtKB-UniRule"/>
</dbReference>
<dbReference type="Gene3D" id="1.10.10.990">
    <property type="match status" value="1"/>
</dbReference>
<feature type="domain" description="RecC C-terminal" evidence="11">
    <location>
        <begin position="819"/>
        <end position="1031"/>
    </location>
</feature>
<dbReference type="GO" id="GO:0003678">
    <property type="term" value="F:DNA helicase activity"/>
    <property type="evidence" value="ECO:0007669"/>
    <property type="project" value="UniProtKB-UniRule"/>
</dbReference>
<keyword evidence="8 10" id="KW-0238">DNA-binding</keyword>
<dbReference type="InterPro" id="IPR011335">
    <property type="entry name" value="Restrct_endonuc-II-like"/>
</dbReference>
<comment type="function">
    <text evidence="10">A helicase/nuclease that prepares dsDNA breaks (DSB) for recombinational DNA repair. Binds to DSBs and unwinds DNA via a highly rapid and processive ATP-dependent bidirectional helicase activity. Unwinds dsDNA until it encounters a Chi (crossover hotspot instigator) sequence from the 3' direction. Cuts ssDNA a few nucleotides 3' to the Chi site. The properties and activities of the enzyme are changed at Chi. The Chi-altered holoenzyme produces a long 3'-ssDNA overhang and facilitates RecA-binding to the ssDNA for homologous DNA recombination and repair. Holoenzyme degrades any linearized DNA that is unable to undergo homologous recombination. In the holoenzyme this subunit recognizes the wild-type Chi sequence, and when added to isolated RecB increases its ATP-dependent helicase processivity.</text>
</comment>
<dbReference type="SUPFAM" id="SSF52980">
    <property type="entry name" value="Restriction endonuclease-like"/>
    <property type="match status" value="1"/>
</dbReference>
<dbReference type="InterPro" id="IPR006697">
    <property type="entry name" value="RecC"/>
</dbReference>
<evidence type="ECO:0000256" key="3">
    <source>
        <dbReference type="ARBA" id="ARBA00022763"/>
    </source>
</evidence>
<evidence type="ECO:0000256" key="8">
    <source>
        <dbReference type="ARBA" id="ARBA00023125"/>
    </source>
</evidence>
<name>A0AB36E3G5_9PAST</name>
<evidence type="ECO:0000256" key="7">
    <source>
        <dbReference type="ARBA" id="ARBA00022840"/>
    </source>
</evidence>
<dbReference type="InterPro" id="IPR027417">
    <property type="entry name" value="P-loop_NTPase"/>
</dbReference>